<organism evidence="1 2">
    <name type="scientific">Phaseolus vulgaris</name>
    <name type="common">Kidney bean</name>
    <name type="synonym">French bean</name>
    <dbReference type="NCBI Taxonomy" id="3885"/>
    <lineage>
        <taxon>Eukaryota</taxon>
        <taxon>Viridiplantae</taxon>
        <taxon>Streptophyta</taxon>
        <taxon>Embryophyta</taxon>
        <taxon>Tracheophyta</taxon>
        <taxon>Spermatophyta</taxon>
        <taxon>Magnoliopsida</taxon>
        <taxon>eudicotyledons</taxon>
        <taxon>Gunneridae</taxon>
        <taxon>Pentapetalae</taxon>
        <taxon>rosids</taxon>
        <taxon>fabids</taxon>
        <taxon>Fabales</taxon>
        <taxon>Fabaceae</taxon>
        <taxon>Papilionoideae</taxon>
        <taxon>50 kb inversion clade</taxon>
        <taxon>NPAAA clade</taxon>
        <taxon>indigoferoid/millettioid clade</taxon>
        <taxon>Phaseoleae</taxon>
        <taxon>Phaseolus</taxon>
    </lineage>
</organism>
<dbReference type="EMBL" id="CM002291">
    <property type="protein sequence ID" value="ESW23556.1"/>
    <property type="molecule type" value="Genomic_DNA"/>
</dbReference>
<keyword evidence="2" id="KW-1185">Reference proteome</keyword>
<dbReference type="Gramene" id="ESW23556">
    <property type="protein sequence ID" value="ESW23556"/>
    <property type="gene ID" value="PHAVU_004G057200g"/>
</dbReference>
<proteinExistence type="predicted"/>
<evidence type="ECO:0000313" key="1">
    <source>
        <dbReference type="EMBL" id="ESW23556.1"/>
    </source>
</evidence>
<gene>
    <name evidence="1" type="ORF">PHAVU_004G057200g</name>
</gene>
<protein>
    <submittedName>
        <fullName evidence="1">Uncharacterized protein</fullName>
    </submittedName>
</protein>
<evidence type="ECO:0000313" key="2">
    <source>
        <dbReference type="Proteomes" id="UP000000226"/>
    </source>
</evidence>
<reference evidence="2" key="1">
    <citation type="journal article" date="2014" name="Nat. Genet.">
        <title>A reference genome for common bean and genome-wide analysis of dual domestications.</title>
        <authorList>
            <person name="Schmutz J."/>
            <person name="McClean P.E."/>
            <person name="Mamidi S."/>
            <person name="Wu G.A."/>
            <person name="Cannon S.B."/>
            <person name="Grimwood J."/>
            <person name="Jenkins J."/>
            <person name="Shu S."/>
            <person name="Song Q."/>
            <person name="Chavarro C."/>
            <person name="Torres-Torres M."/>
            <person name="Geffroy V."/>
            <person name="Moghaddam S.M."/>
            <person name="Gao D."/>
            <person name="Abernathy B."/>
            <person name="Barry K."/>
            <person name="Blair M."/>
            <person name="Brick M.A."/>
            <person name="Chovatia M."/>
            <person name="Gepts P."/>
            <person name="Goodstein D.M."/>
            <person name="Gonzales M."/>
            <person name="Hellsten U."/>
            <person name="Hyten D.L."/>
            <person name="Jia G."/>
            <person name="Kelly J.D."/>
            <person name="Kudrna D."/>
            <person name="Lee R."/>
            <person name="Richard M.M."/>
            <person name="Miklas P.N."/>
            <person name="Osorno J.M."/>
            <person name="Rodrigues J."/>
            <person name="Thareau V."/>
            <person name="Urrea C.A."/>
            <person name="Wang M."/>
            <person name="Yu Y."/>
            <person name="Zhang M."/>
            <person name="Wing R.A."/>
            <person name="Cregan P.B."/>
            <person name="Rokhsar D.S."/>
            <person name="Jackson S.A."/>
        </authorList>
    </citation>
    <scope>NUCLEOTIDE SEQUENCE [LARGE SCALE GENOMIC DNA]</scope>
    <source>
        <strain evidence="2">cv. G19833</strain>
    </source>
</reference>
<dbReference type="AlphaFoldDB" id="V7C3S4"/>
<name>V7C3S4_PHAVU</name>
<dbReference type="Proteomes" id="UP000000226">
    <property type="component" value="Chromosome 4"/>
</dbReference>
<accession>V7C3S4</accession>
<sequence>MKKKLSILHLIKMSMYSTNHILLQPRCNFNVTQPNIHPMCDTRISISNPQHLVLVREQMFKSLYLHNSCHKLMSVTTKWMGSHYTYELNILNYLHQVDTTTNIDIYSICFHLKSFSQIHHYV</sequence>